<evidence type="ECO:0008006" key="4">
    <source>
        <dbReference type="Google" id="ProtNLM"/>
    </source>
</evidence>
<sequence length="189" mass="21400">MLWTTQTNRPHTPLTSHSFTHICPSNKLSTTIQRSHCPLEPLPQAPHVPTDHTHSSSGNYPPPSCPGLSLGIQNQTETMQISWVLLAAALWVGVCYGQLDIPSVSDEEMNEILSDVPRVAQCLTQPDDRCHPLTATVRNILPELYRNGFQCNTCSEQSKRNINQFRTVLTERKNSQYNRQILRWVTEQL</sequence>
<dbReference type="Gene3D" id="1.10.2080.10">
    <property type="entry name" value="Insect odorant-binding protein A10/Ejaculatory bulb-specific protein 3"/>
    <property type="match status" value="1"/>
</dbReference>
<dbReference type="Pfam" id="PF03392">
    <property type="entry name" value="OS-D"/>
    <property type="match status" value="1"/>
</dbReference>
<dbReference type="AlphaFoldDB" id="A0A3R7PDY2"/>
<feature type="region of interest" description="Disordered" evidence="1">
    <location>
        <begin position="38"/>
        <end position="61"/>
    </location>
</feature>
<evidence type="ECO:0000256" key="1">
    <source>
        <dbReference type="SAM" id="MobiDB-lite"/>
    </source>
</evidence>
<evidence type="ECO:0000313" key="2">
    <source>
        <dbReference type="EMBL" id="ROT67783.1"/>
    </source>
</evidence>
<comment type="caution">
    <text evidence="2">The sequence shown here is derived from an EMBL/GenBank/DDBJ whole genome shotgun (WGS) entry which is preliminary data.</text>
</comment>
<reference evidence="2 3" key="1">
    <citation type="submission" date="2018-04" db="EMBL/GenBank/DDBJ databases">
        <authorList>
            <person name="Zhang X."/>
            <person name="Yuan J."/>
            <person name="Li F."/>
            <person name="Xiang J."/>
        </authorList>
    </citation>
    <scope>NUCLEOTIDE SEQUENCE [LARGE SCALE GENOMIC DNA]</scope>
    <source>
        <tissue evidence="2">Muscle</tissue>
    </source>
</reference>
<dbReference type="EMBL" id="QCYY01002758">
    <property type="protein sequence ID" value="ROT67783.1"/>
    <property type="molecule type" value="Genomic_DNA"/>
</dbReference>
<dbReference type="InterPro" id="IPR036682">
    <property type="entry name" value="OS_D_A10/PebIII_sf"/>
</dbReference>
<gene>
    <name evidence="2" type="ORF">C7M84_014112</name>
</gene>
<proteinExistence type="predicted"/>
<keyword evidence="3" id="KW-1185">Reference proteome</keyword>
<name>A0A3R7PDY2_PENVA</name>
<dbReference type="SUPFAM" id="SSF100910">
    <property type="entry name" value="Chemosensory protein Csp2"/>
    <property type="match status" value="1"/>
</dbReference>
<dbReference type="Proteomes" id="UP000283509">
    <property type="component" value="Unassembled WGS sequence"/>
</dbReference>
<organism evidence="2 3">
    <name type="scientific">Penaeus vannamei</name>
    <name type="common">Whiteleg shrimp</name>
    <name type="synonym">Litopenaeus vannamei</name>
    <dbReference type="NCBI Taxonomy" id="6689"/>
    <lineage>
        <taxon>Eukaryota</taxon>
        <taxon>Metazoa</taxon>
        <taxon>Ecdysozoa</taxon>
        <taxon>Arthropoda</taxon>
        <taxon>Crustacea</taxon>
        <taxon>Multicrustacea</taxon>
        <taxon>Malacostraca</taxon>
        <taxon>Eumalacostraca</taxon>
        <taxon>Eucarida</taxon>
        <taxon>Decapoda</taxon>
        <taxon>Dendrobranchiata</taxon>
        <taxon>Penaeoidea</taxon>
        <taxon>Penaeidae</taxon>
        <taxon>Penaeus</taxon>
    </lineage>
</organism>
<reference evidence="2 3" key="2">
    <citation type="submission" date="2019-01" db="EMBL/GenBank/DDBJ databases">
        <title>The decoding of complex shrimp genome reveals the adaptation for benthos swimmer, frequently molting mechanism and breeding impact on genome.</title>
        <authorList>
            <person name="Sun Y."/>
            <person name="Gao Y."/>
            <person name="Yu Y."/>
        </authorList>
    </citation>
    <scope>NUCLEOTIDE SEQUENCE [LARGE SCALE GENOMIC DNA]</scope>
    <source>
        <tissue evidence="2">Muscle</tissue>
    </source>
</reference>
<dbReference type="OrthoDB" id="6348630at2759"/>
<evidence type="ECO:0000313" key="3">
    <source>
        <dbReference type="Proteomes" id="UP000283509"/>
    </source>
</evidence>
<dbReference type="InterPro" id="IPR005055">
    <property type="entry name" value="A10/PebIII"/>
</dbReference>
<accession>A0A3R7PDY2</accession>
<protein>
    <recommendedName>
        <fullName evidence="4">Chemosensory protein</fullName>
    </recommendedName>
</protein>